<dbReference type="AlphaFoldDB" id="A0A7C9J4K2"/>
<name>A0A7C9J4K2_9BURK</name>
<evidence type="ECO:0000256" key="1">
    <source>
        <dbReference type="SAM" id="MobiDB-lite"/>
    </source>
</evidence>
<proteinExistence type="predicted"/>
<dbReference type="InterPro" id="IPR043604">
    <property type="entry name" value="DUF883_N"/>
</dbReference>
<comment type="caution">
    <text evidence="3">The sequence shown here is derived from an EMBL/GenBank/DDBJ whole genome shotgun (WGS) entry which is preliminary data.</text>
</comment>
<feature type="compositionally biased region" description="Basic and acidic residues" evidence="1">
    <location>
        <begin position="97"/>
        <end position="114"/>
    </location>
</feature>
<dbReference type="EMBL" id="VYSB01000001">
    <property type="protein sequence ID" value="MYZ50911.1"/>
    <property type="molecule type" value="Genomic_DNA"/>
</dbReference>
<evidence type="ECO:0000259" key="2">
    <source>
        <dbReference type="Pfam" id="PF05957"/>
    </source>
</evidence>
<feature type="domain" description="DUF883" evidence="2">
    <location>
        <begin position="13"/>
        <end position="62"/>
    </location>
</feature>
<accession>A0A7C9J4K2</accession>
<dbReference type="Pfam" id="PF05957">
    <property type="entry name" value="DUF883"/>
    <property type="match status" value="1"/>
</dbReference>
<evidence type="ECO:0000313" key="3">
    <source>
        <dbReference type="EMBL" id="MYZ50911.1"/>
    </source>
</evidence>
<reference evidence="3 4" key="1">
    <citation type="submission" date="2019-09" db="EMBL/GenBank/DDBJ databases">
        <title>Identification of Malikia spinosa a prominent benzene-, toluene-, and ethylbenzene-degrading bacterium: enrichment, isolation and whole genome sequencing.</title>
        <authorList>
            <person name="Tancsics A."/>
            <person name="Revesz F."/>
            <person name="Kriszt B."/>
        </authorList>
    </citation>
    <scope>NUCLEOTIDE SEQUENCE [LARGE SCALE GENOMIC DNA]</scope>
    <source>
        <strain evidence="3 4">AB6</strain>
    </source>
</reference>
<gene>
    <name evidence="3" type="ORF">F5985_01845</name>
</gene>
<dbReference type="Gene3D" id="1.20.120.20">
    <property type="entry name" value="Apolipoprotein"/>
    <property type="match status" value="1"/>
</dbReference>
<sequence>MSESNKPGATSKDKLIADMKRIVADADELLRATADQAGEKVAGLHTRLQENMKAAQDRLAEFAATDVDKTRQDLRDALQKISDAANQAAEAAGDAAQKAEDSVKKAVESGKDAAQHAAAAARDATQKAVAATRDAADKALDAMKNWM</sequence>
<protein>
    <recommendedName>
        <fullName evidence="2">DUF883 domain-containing protein</fullName>
    </recommendedName>
</protein>
<dbReference type="RefSeq" id="WP_161124074.1">
    <property type="nucleotide sequence ID" value="NZ_VYSB01000001.1"/>
</dbReference>
<dbReference type="SUPFAM" id="SSF58113">
    <property type="entry name" value="Apolipoprotein A-I"/>
    <property type="match status" value="1"/>
</dbReference>
<organism evidence="3 4">
    <name type="scientific">Malikia spinosa</name>
    <dbReference type="NCBI Taxonomy" id="86180"/>
    <lineage>
        <taxon>Bacteria</taxon>
        <taxon>Pseudomonadati</taxon>
        <taxon>Pseudomonadota</taxon>
        <taxon>Betaproteobacteria</taxon>
        <taxon>Burkholderiales</taxon>
        <taxon>Comamonadaceae</taxon>
        <taxon>Malikia</taxon>
    </lineage>
</organism>
<feature type="region of interest" description="Disordered" evidence="1">
    <location>
        <begin position="89"/>
        <end position="119"/>
    </location>
</feature>
<dbReference type="Proteomes" id="UP000481947">
    <property type="component" value="Unassembled WGS sequence"/>
</dbReference>
<evidence type="ECO:0000313" key="4">
    <source>
        <dbReference type="Proteomes" id="UP000481947"/>
    </source>
</evidence>